<dbReference type="GO" id="GO:0022627">
    <property type="term" value="C:cytosolic small ribosomal subunit"/>
    <property type="evidence" value="ECO:0007669"/>
    <property type="project" value="TreeGrafter"/>
</dbReference>
<dbReference type="NCBIfam" id="TIGR01011">
    <property type="entry name" value="rpsB_bact"/>
    <property type="match status" value="1"/>
</dbReference>
<comment type="similarity">
    <text evidence="1 5">Belongs to the universal ribosomal protein uS2 family.</text>
</comment>
<name>A0A2H0MZT5_9BACT</name>
<protein>
    <recommendedName>
        <fullName evidence="4 5">Small ribosomal subunit protein uS2</fullName>
    </recommendedName>
</protein>
<evidence type="ECO:0000313" key="7">
    <source>
        <dbReference type="Proteomes" id="UP000231139"/>
    </source>
</evidence>
<organism evidence="6 7">
    <name type="scientific">Candidatus Nealsonbacteria bacterium CG11_big_fil_rev_8_21_14_0_20_35_11</name>
    <dbReference type="NCBI Taxonomy" id="1974713"/>
    <lineage>
        <taxon>Bacteria</taxon>
        <taxon>Candidatus Nealsoniibacteriota</taxon>
    </lineage>
</organism>
<comment type="caution">
    <text evidence="6">The sequence shown here is derived from an EMBL/GenBank/DDBJ whole genome shotgun (WGS) entry which is preliminary data.</text>
</comment>
<dbReference type="InterPro" id="IPR023591">
    <property type="entry name" value="Ribosomal_uS2_flav_dom_sf"/>
</dbReference>
<dbReference type="SUPFAM" id="SSF52313">
    <property type="entry name" value="Ribosomal protein S2"/>
    <property type="match status" value="1"/>
</dbReference>
<dbReference type="Gene3D" id="1.10.287.610">
    <property type="entry name" value="Helix hairpin bin"/>
    <property type="match status" value="1"/>
</dbReference>
<accession>A0A2H0MZT5</accession>
<dbReference type="PRINTS" id="PR00395">
    <property type="entry name" value="RIBOSOMALS2"/>
</dbReference>
<dbReference type="PANTHER" id="PTHR12534:SF0">
    <property type="entry name" value="SMALL RIBOSOMAL SUBUNIT PROTEIN US2M"/>
    <property type="match status" value="1"/>
</dbReference>
<dbReference type="CDD" id="cd01425">
    <property type="entry name" value="RPS2"/>
    <property type="match status" value="1"/>
</dbReference>
<evidence type="ECO:0000256" key="5">
    <source>
        <dbReference type="HAMAP-Rule" id="MF_00291"/>
    </source>
</evidence>
<sequence length="245" mass="28179">MAEIKNQKEKKEDYKIELDQIIQAGLGFGHRTSRLHPKMQSYIAKAKDTVHIIDLEKTAQNLKEALKLIEKFILEGKTILLVGTKPHLKSLVEETAKACGLPYVKERWIGGTFTNFEEIKKRIKYFKELEAKIKEEEFEKKYTKKERQNFLKELERLKIKFEGIKDMEKLPEAVFVADLKKEILSVKEARKKGIKVIAIADTDVDPTLADYPIPANDDAISSVKYILDKIKEVTKSAKSKAQSEK</sequence>
<keyword evidence="3 5" id="KW-0687">Ribonucleoprotein</keyword>
<evidence type="ECO:0000256" key="1">
    <source>
        <dbReference type="ARBA" id="ARBA00006242"/>
    </source>
</evidence>
<dbReference type="Proteomes" id="UP000231139">
    <property type="component" value="Unassembled WGS sequence"/>
</dbReference>
<evidence type="ECO:0000256" key="2">
    <source>
        <dbReference type="ARBA" id="ARBA00022980"/>
    </source>
</evidence>
<dbReference type="PANTHER" id="PTHR12534">
    <property type="entry name" value="30S RIBOSOMAL PROTEIN S2 PROKARYOTIC AND ORGANELLAR"/>
    <property type="match status" value="1"/>
</dbReference>
<keyword evidence="2 5" id="KW-0689">Ribosomal protein</keyword>
<dbReference type="InterPro" id="IPR005706">
    <property type="entry name" value="Ribosomal_uS2_bac/mit/plastid"/>
</dbReference>
<dbReference type="GO" id="GO:0006412">
    <property type="term" value="P:translation"/>
    <property type="evidence" value="ECO:0007669"/>
    <property type="project" value="UniProtKB-UniRule"/>
</dbReference>
<dbReference type="Gene3D" id="3.40.50.10490">
    <property type="entry name" value="Glucose-6-phosphate isomerase like protein, domain 1"/>
    <property type="match status" value="1"/>
</dbReference>
<dbReference type="AlphaFoldDB" id="A0A2H0MZT5"/>
<dbReference type="EMBL" id="PCWK01000048">
    <property type="protein sequence ID" value="PIR02177.1"/>
    <property type="molecule type" value="Genomic_DNA"/>
</dbReference>
<gene>
    <name evidence="5 6" type="primary">rpsB</name>
    <name evidence="6" type="ORF">COV62_02145</name>
</gene>
<reference evidence="6 7" key="1">
    <citation type="submission" date="2017-09" db="EMBL/GenBank/DDBJ databases">
        <title>Depth-based differentiation of microbial function through sediment-hosted aquifers and enrichment of novel symbionts in the deep terrestrial subsurface.</title>
        <authorList>
            <person name="Probst A.J."/>
            <person name="Ladd B."/>
            <person name="Jarett J.K."/>
            <person name="Geller-Mcgrath D.E."/>
            <person name="Sieber C.M."/>
            <person name="Emerson J.B."/>
            <person name="Anantharaman K."/>
            <person name="Thomas B.C."/>
            <person name="Malmstrom R."/>
            <person name="Stieglmeier M."/>
            <person name="Klingl A."/>
            <person name="Woyke T."/>
            <person name="Ryan C.M."/>
            <person name="Banfield J.F."/>
        </authorList>
    </citation>
    <scope>NUCLEOTIDE SEQUENCE [LARGE SCALE GENOMIC DNA]</scope>
    <source>
        <strain evidence="6">CG11_big_fil_rev_8_21_14_0_20_35_11</strain>
    </source>
</reference>
<dbReference type="Pfam" id="PF00318">
    <property type="entry name" value="Ribosomal_S2"/>
    <property type="match status" value="1"/>
</dbReference>
<dbReference type="HAMAP" id="MF_00291_B">
    <property type="entry name" value="Ribosomal_uS2_B"/>
    <property type="match status" value="1"/>
</dbReference>
<proteinExistence type="inferred from homology"/>
<evidence type="ECO:0000256" key="4">
    <source>
        <dbReference type="ARBA" id="ARBA00035256"/>
    </source>
</evidence>
<dbReference type="GO" id="GO:0003735">
    <property type="term" value="F:structural constituent of ribosome"/>
    <property type="evidence" value="ECO:0007669"/>
    <property type="project" value="InterPro"/>
</dbReference>
<evidence type="ECO:0000256" key="3">
    <source>
        <dbReference type="ARBA" id="ARBA00023274"/>
    </source>
</evidence>
<dbReference type="InterPro" id="IPR001865">
    <property type="entry name" value="Ribosomal_uS2"/>
</dbReference>
<evidence type="ECO:0000313" key="6">
    <source>
        <dbReference type="EMBL" id="PIR02177.1"/>
    </source>
</evidence>